<proteinExistence type="predicted"/>
<sequence length="38" mass="4252">MGVVLSLLRGGRNQEPCERRLGLWPEGRVPEGLEAWSC</sequence>
<comment type="caution">
    <text evidence="1">The sequence shown here is derived from an EMBL/GenBank/DDBJ whole genome shotgun (WGS) entry which is preliminary data.</text>
</comment>
<name>A0A375E2P3_9BURK</name>
<dbReference type="EMBL" id="OFTH01000028">
    <property type="protein sequence ID" value="SOZ63012.1"/>
    <property type="molecule type" value="Genomic_DNA"/>
</dbReference>
<accession>A0A375E2P3</accession>
<dbReference type="Proteomes" id="UP000256952">
    <property type="component" value="Chromosome CBM2613_a"/>
</dbReference>
<dbReference type="AlphaFoldDB" id="A0A375E2P3"/>
<protein>
    <submittedName>
        <fullName evidence="1">Uncharacterized protein</fullName>
    </submittedName>
</protein>
<evidence type="ECO:0000313" key="1">
    <source>
        <dbReference type="EMBL" id="SOZ63012.1"/>
    </source>
</evidence>
<gene>
    <name evidence="1" type="ORF">CBM2613_A40039</name>
</gene>
<reference evidence="1" key="1">
    <citation type="submission" date="2018-01" db="EMBL/GenBank/DDBJ databases">
        <authorList>
            <person name="Clerissi C."/>
        </authorList>
    </citation>
    <scope>NUCLEOTIDE SEQUENCE</scope>
    <source>
        <strain evidence="1">Cupriavidus taiwanensis STM 8556</strain>
    </source>
</reference>
<organism evidence="1">
    <name type="scientific">Cupriavidus taiwanensis</name>
    <dbReference type="NCBI Taxonomy" id="164546"/>
    <lineage>
        <taxon>Bacteria</taxon>
        <taxon>Pseudomonadati</taxon>
        <taxon>Pseudomonadota</taxon>
        <taxon>Betaproteobacteria</taxon>
        <taxon>Burkholderiales</taxon>
        <taxon>Burkholderiaceae</taxon>
        <taxon>Cupriavidus</taxon>
    </lineage>
</organism>